<dbReference type="EMBL" id="JBGEWD010000002">
    <property type="protein sequence ID" value="MEY7999290.1"/>
    <property type="molecule type" value="Genomic_DNA"/>
</dbReference>
<protein>
    <submittedName>
        <fullName evidence="1">Uncharacterized protein</fullName>
    </submittedName>
</protein>
<dbReference type="Proteomes" id="UP001564657">
    <property type="component" value="Unassembled WGS sequence"/>
</dbReference>
<evidence type="ECO:0000313" key="1">
    <source>
        <dbReference type="EMBL" id="MEY7999290.1"/>
    </source>
</evidence>
<evidence type="ECO:0000313" key="2">
    <source>
        <dbReference type="Proteomes" id="UP001564657"/>
    </source>
</evidence>
<name>A0ABV4BL69_9CLOT</name>
<gene>
    <name evidence="1" type="ORF">AB8U03_03585</name>
</gene>
<sequence>MLYMSYSDELIEKIKEKYKDQITQEDALEIVRNIIKNFFKTMEKKLTREIKLSEGKIKFEYDDEGYIIVQLSIADLNNKIHSISFVRLSDKINIIISNSQENPFDIISLEESIQYNDNANKYICKSKKYGNFSSDILDKYLELTFGEGIER</sequence>
<keyword evidence="2" id="KW-1185">Reference proteome</keyword>
<accession>A0ABV4BL69</accession>
<proteinExistence type="predicted"/>
<dbReference type="RefSeq" id="WP_369703177.1">
    <property type="nucleotide sequence ID" value="NZ_JBGEWD010000002.1"/>
</dbReference>
<reference evidence="1 2" key="1">
    <citation type="submission" date="2024-08" db="EMBL/GenBank/DDBJ databases">
        <title>Clostridium lapicellarii sp. nov., and Clostridium renhuaiense sp. nov., two species isolated from the mud in a fermentation cellar used for producing sauce-flavour Chinese liquors.</title>
        <authorList>
            <person name="Yang F."/>
            <person name="Wang H."/>
            <person name="Chen L.Q."/>
            <person name="Zhou N."/>
            <person name="Lu J.J."/>
            <person name="Pu X.X."/>
            <person name="Wan B."/>
            <person name="Wang L."/>
            <person name="Liu S.J."/>
        </authorList>
    </citation>
    <scope>NUCLEOTIDE SEQUENCE [LARGE SCALE GENOMIC DNA]</scope>
    <source>
        <strain evidence="1 2">MT-5</strain>
    </source>
</reference>
<organism evidence="1 2">
    <name type="scientific">Clostridium moutaii</name>
    <dbReference type="NCBI Taxonomy" id="3240932"/>
    <lineage>
        <taxon>Bacteria</taxon>
        <taxon>Bacillati</taxon>
        <taxon>Bacillota</taxon>
        <taxon>Clostridia</taxon>
        <taxon>Eubacteriales</taxon>
        <taxon>Clostridiaceae</taxon>
        <taxon>Clostridium</taxon>
    </lineage>
</organism>
<comment type="caution">
    <text evidence="1">The sequence shown here is derived from an EMBL/GenBank/DDBJ whole genome shotgun (WGS) entry which is preliminary data.</text>
</comment>